<dbReference type="EMBL" id="LFIW01001260">
    <property type="protein sequence ID" value="KZL82895.1"/>
    <property type="molecule type" value="Genomic_DNA"/>
</dbReference>
<sequence length="183" mass="19373">MAEEVEESLEGWLAFTHKVKGYAALQVAAVLGHTHLIETLIGAGANVNAVTVCCWCCEAEAETDAFHDTTPRAARKTSLHLAICHRNWCTAEAIIGHGSSLTVDGPDGPEDVLSWVDYNGPNIRNLSALHDLSRHRTPGDGVCDFAGWLAAHGVINIHASTDQGMTPLATACAADSSSWPTGC</sequence>
<dbReference type="Gene3D" id="1.25.40.20">
    <property type="entry name" value="Ankyrin repeat-containing domain"/>
    <property type="match status" value="1"/>
</dbReference>
<organism evidence="2 3">
    <name type="scientific">Colletotrichum incanum</name>
    <name type="common">Soybean anthracnose fungus</name>
    <dbReference type="NCBI Taxonomy" id="1573173"/>
    <lineage>
        <taxon>Eukaryota</taxon>
        <taxon>Fungi</taxon>
        <taxon>Dikarya</taxon>
        <taxon>Ascomycota</taxon>
        <taxon>Pezizomycotina</taxon>
        <taxon>Sordariomycetes</taxon>
        <taxon>Hypocreomycetidae</taxon>
        <taxon>Glomerellales</taxon>
        <taxon>Glomerellaceae</taxon>
        <taxon>Colletotrichum</taxon>
        <taxon>Colletotrichum spaethianum species complex</taxon>
    </lineage>
</organism>
<evidence type="ECO:0000313" key="2">
    <source>
        <dbReference type="EMBL" id="KZL82895.1"/>
    </source>
</evidence>
<dbReference type="SMART" id="SM00248">
    <property type="entry name" value="ANK"/>
    <property type="match status" value="3"/>
</dbReference>
<dbReference type="SUPFAM" id="SSF48403">
    <property type="entry name" value="Ankyrin repeat"/>
    <property type="match status" value="1"/>
</dbReference>
<name>A0A161W6Y1_COLIC</name>
<keyword evidence="1" id="KW-0040">ANK repeat</keyword>
<gene>
    <name evidence="2" type="ORF">CI238_11992</name>
</gene>
<dbReference type="InterPro" id="IPR036770">
    <property type="entry name" value="Ankyrin_rpt-contain_sf"/>
</dbReference>
<comment type="caution">
    <text evidence="2">The sequence shown here is derived from an EMBL/GenBank/DDBJ whole genome shotgun (WGS) entry which is preliminary data.</text>
</comment>
<dbReference type="Pfam" id="PF00023">
    <property type="entry name" value="Ank"/>
    <property type="match status" value="1"/>
</dbReference>
<accession>A0A161W6Y1</accession>
<protein>
    <submittedName>
        <fullName evidence="2">Ankyrin repeat protein</fullName>
    </submittedName>
</protein>
<evidence type="ECO:0000313" key="3">
    <source>
        <dbReference type="Proteomes" id="UP000076584"/>
    </source>
</evidence>
<dbReference type="PROSITE" id="PS50297">
    <property type="entry name" value="ANK_REP_REGION"/>
    <property type="match status" value="1"/>
</dbReference>
<proteinExistence type="predicted"/>
<feature type="repeat" description="ANK" evidence="1">
    <location>
        <begin position="20"/>
        <end position="52"/>
    </location>
</feature>
<dbReference type="PROSITE" id="PS50088">
    <property type="entry name" value="ANK_REPEAT"/>
    <property type="match status" value="1"/>
</dbReference>
<dbReference type="AlphaFoldDB" id="A0A161W6Y1"/>
<dbReference type="InterPro" id="IPR002110">
    <property type="entry name" value="Ankyrin_rpt"/>
</dbReference>
<keyword evidence="3" id="KW-1185">Reference proteome</keyword>
<evidence type="ECO:0000256" key="1">
    <source>
        <dbReference type="PROSITE-ProRule" id="PRU00023"/>
    </source>
</evidence>
<reference evidence="2 3" key="1">
    <citation type="submission" date="2015-06" db="EMBL/GenBank/DDBJ databases">
        <title>Survival trade-offs in plant roots during colonization by closely related pathogenic and mutualistic fungi.</title>
        <authorList>
            <person name="Hacquard S."/>
            <person name="Kracher B."/>
            <person name="Hiruma K."/>
            <person name="Weinman A."/>
            <person name="Muench P."/>
            <person name="Garrido Oter R."/>
            <person name="Ver Loren van Themaat E."/>
            <person name="Dallerey J.-F."/>
            <person name="Damm U."/>
            <person name="Henrissat B."/>
            <person name="Lespinet O."/>
            <person name="Thon M."/>
            <person name="Kemen E."/>
            <person name="McHardy A.C."/>
            <person name="Schulze-Lefert P."/>
            <person name="O'Connell R.J."/>
        </authorList>
    </citation>
    <scope>NUCLEOTIDE SEQUENCE [LARGE SCALE GENOMIC DNA]</scope>
    <source>
        <strain evidence="2 3">MAFF 238704</strain>
    </source>
</reference>
<dbReference type="Proteomes" id="UP000076584">
    <property type="component" value="Unassembled WGS sequence"/>
</dbReference>